<proteinExistence type="predicted"/>
<dbReference type="RefSeq" id="WP_244020944.1">
    <property type="nucleotide sequence ID" value="NZ_JALHLF010000040.1"/>
</dbReference>
<evidence type="ECO:0000256" key="1">
    <source>
        <dbReference type="SAM" id="SignalP"/>
    </source>
</evidence>
<evidence type="ECO:0000313" key="2">
    <source>
        <dbReference type="EMBL" id="MCJ2183291.1"/>
    </source>
</evidence>
<gene>
    <name evidence="2" type="ORF">MTR62_11395</name>
</gene>
<dbReference type="Pfam" id="PF10082">
    <property type="entry name" value="BBP2_2"/>
    <property type="match status" value="1"/>
</dbReference>
<organism evidence="2 3">
    <name type="scientific">Novosphingobium organovorum</name>
    <dbReference type="NCBI Taxonomy" id="2930092"/>
    <lineage>
        <taxon>Bacteria</taxon>
        <taxon>Pseudomonadati</taxon>
        <taxon>Pseudomonadota</taxon>
        <taxon>Alphaproteobacteria</taxon>
        <taxon>Sphingomonadales</taxon>
        <taxon>Sphingomonadaceae</taxon>
        <taxon>Novosphingobium</taxon>
    </lineage>
</organism>
<name>A0ABT0BDZ4_9SPHN</name>
<keyword evidence="1" id="KW-0732">Signal</keyword>
<evidence type="ECO:0000313" key="3">
    <source>
        <dbReference type="Proteomes" id="UP001162881"/>
    </source>
</evidence>
<comment type="caution">
    <text evidence="2">The sequence shown here is derived from an EMBL/GenBank/DDBJ whole genome shotgun (WGS) entry which is preliminary data.</text>
</comment>
<dbReference type="SUPFAM" id="SSF56935">
    <property type="entry name" value="Porins"/>
    <property type="match status" value="1"/>
</dbReference>
<dbReference type="InterPro" id="IPR018759">
    <property type="entry name" value="BBP2_2"/>
</dbReference>
<accession>A0ABT0BDZ4</accession>
<reference evidence="2" key="1">
    <citation type="submission" date="2022-03" db="EMBL/GenBank/DDBJ databases">
        <title>Identification of a novel bacterium isolated from mangrove sediments.</title>
        <authorList>
            <person name="Pan X."/>
        </authorList>
    </citation>
    <scope>NUCLEOTIDE SEQUENCE</scope>
    <source>
        <strain evidence="2">B1949</strain>
    </source>
</reference>
<dbReference type="Proteomes" id="UP001162881">
    <property type="component" value="Unassembled WGS sequence"/>
</dbReference>
<dbReference type="EMBL" id="JALHLF010000040">
    <property type="protein sequence ID" value="MCJ2183291.1"/>
    <property type="molecule type" value="Genomic_DNA"/>
</dbReference>
<keyword evidence="3" id="KW-1185">Reference proteome</keyword>
<sequence length="426" mass="46260">MARQLTYSAMAALSFAVPQAVHGQTFGSGMSVDIAPTLDRGDVAGSRAEPTLQPLSHRVGPVLVRPAFGLVSGYEDNVLYAPDARGDAILVVAPRLDLVLDDPRHDLALTVAGTARRFARMESQNSEEFLIQSANRLDVAPDLEVRLGADLSRRVEPRNSAGTILDALEPVSYDRLGAETSLTLAIGTLDLTMGGAVERVTYNPLTLRAGGEDDQSFRDLRTIGGNVRLGYDLSGFMTAFAEVHASTHHSLHPIEGRARDSRGLNMVAGLKGAVSALVSLEVALGYQLRDYREDIYRDFSGASFVIKGEWYPTPFVTAQFGLSRHFRNSGNRNVAAILEDGLSASLFYDPTRQLRFALTGDVQHDRYRDTTTRAWRKQVTFKVNYQINRAVALGAQIHWLDQTVSGAPLVNAFKGFGGGVGITVTP</sequence>
<feature type="signal peptide" evidence="1">
    <location>
        <begin position="1"/>
        <end position="23"/>
    </location>
</feature>
<protein>
    <submittedName>
        <fullName evidence="2">Outer membrane beta-barrel protein</fullName>
    </submittedName>
</protein>
<feature type="chain" id="PRO_5046623914" evidence="1">
    <location>
        <begin position="24"/>
        <end position="426"/>
    </location>
</feature>